<organism evidence="1 2">
    <name type="scientific">Xanthomonas graminis pv. arrhenatheri LMG 727</name>
    <dbReference type="NCBI Taxonomy" id="1195923"/>
    <lineage>
        <taxon>Bacteria</taxon>
        <taxon>Pseudomonadati</taxon>
        <taxon>Pseudomonadota</taxon>
        <taxon>Gammaproteobacteria</taxon>
        <taxon>Lysobacterales</taxon>
        <taxon>Lysobacteraceae</taxon>
        <taxon>Xanthomonas</taxon>
        <taxon>Xanthomonas translucens group</taxon>
        <taxon>Xanthomonas graminis</taxon>
    </lineage>
</organism>
<evidence type="ECO:0000313" key="1">
    <source>
        <dbReference type="EMBL" id="CTP83747.1"/>
    </source>
</evidence>
<proteinExistence type="predicted"/>
<accession>A0A0K2ZFL2</accession>
<keyword evidence="2" id="KW-1185">Reference proteome</keyword>
<evidence type="ECO:0000313" key="2">
    <source>
        <dbReference type="Proteomes" id="UP000046187"/>
    </source>
</evidence>
<dbReference type="AlphaFoldDB" id="A0A0K2ZFL2"/>
<reference evidence="2" key="1">
    <citation type="submission" date="2015-07" db="EMBL/GenBank/DDBJ databases">
        <authorList>
            <person name="Wibberg D."/>
        </authorList>
    </citation>
    <scope>NUCLEOTIDE SEQUENCE [LARGE SCALE GENOMIC DNA]</scope>
</reference>
<protein>
    <recommendedName>
        <fullName evidence="3">Antitoxin Xre/MbcA/ParS-like toxin-binding domain-containing protein</fullName>
    </recommendedName>
</protein>
<dbReference type="Proteomes" id="UP000046187">
    <property type="component" value="Unassembled WGS sequence"/>
</dbReference>
<name>A0A0K2ZFL2_9XANT</name>
<evidence type="ECO:0008006" key="3">
    <source>
        <dbReference type="Google" id="ProtNLM"/>
    </source>
</evidence>
<sequence length="147" mass="16087">MNAVHLHAVTHGHRIRMSSPTSHEQRIKAVLHGMRRAERARAGQLARSTNLLSLIDGATYGSTADAQRVIDWLARDADTLAHLRKEHLLDVGEMICVIWNGCGGNRATLSQWLNSRHAQLGGHTPRQLLMDGASARLLDAARACFAG</sequence>
<dbReference type="EMBL" id="CXOI01000012">
    <property type="protein sequence ID" value="CTP83747.1"/>
    <property type="molecule type" value="Genomic_DNA"/>
</dbReference>
<gene>
    <name evidence="1" type="ORF">XTALMG727_0736</name>
</gene>